<reference evidence="17" key="4">
    <citation type="submission" date="2025-09" db="UniProtKB">
        <authorList>
            <consortium name="Ensembl"/>
        </authorList>
    </citation>
    <scope>IDENTIFICATION</scope>
</reference>
<dbReference type="KEGG" id="els:105015317"/>
<dbReference type="FunFam" id="2.60.200.20:FF:000015">
    <property type="entry name" value="E3 ubiquitin-protein ligase RNF8"/>
    <property type="match status" value="1"/>
</dbReference>
<protein>
    <recommendedName>
        <fullName evidence="2">E3 ubiquitin-protein ligase CHFR</fullName>
    </recommendedName>
</protein>
<dbReference type="Ensembl" id="ENSELUT00000038351.3">
    <property type="protein sequence ID" value="ENSELUP00000013024.1"/>
    <property type="gene ID" value="ENSELUG00000013198.3"/>
</dbReference>
<keyword evidence="18" id="KW-1185">Reference proteome</keyword>
<dbReference type="InterPro" id="IPR001841">
    <property type="entry name" value="Znf_RING"/>
</dbReference>
<dbReference type="Pfam" id="PF00498">
    <property type="entry name" value="FHA"/>
    <property type="match status" value="1"/>
</dbReference>
<keyword evidence="9 12" id="KW-0156">Chromatin regulator</keyword>
<feature type="region of interest" description="Disordered" evidence="14">
    <location>
        <begin position="152"/>
        <end position="219"/>
    </location>
</feature>
<dbReference type="PROSITE" id="PS50006">
    <property type="entry name" value="FHA_DOMAIN"/>
    <property type="match status" value="1"/>
</dbReference>
<dbReference type="GO" id="GO:0061630">
    <property type="term" value="F:ubiquitin protein ligase activity"/>
    <property type="evidence" value="ECO:0007669"/>
    <property type="project" value="UniProtKB-EC"/>
</dbReference>
<accession>A0A3P8Y8T8</accession>
<dbReference type="GeneTree" id="ENSGT00400000022349"/>
<keyword evidence="5 12" id="KW-0227">DNA damage</keyword>
<dbReference type="AlphaFoldDB" id="A0A3P8Y8T8"/>
<dbReference type="InterPro" id="IPR013083">
    <property type="entry name" value="Znf_RING/FYVE/PHD"/>
</dbReference>
<dbReference type="FunCoup" id="A0A3P8Y8T8">
    <property type="interactions" value="667"/>
</dbReference>
<dbReference type="GO" id="GO:0010212">
    <property type="term" value="P:response to ionizing radiation"/>
    <property type="evidence" value="ECO:0007669"/>
    <property type="project" value="UniProtKB-UniRule"/>
</dbReference>
<feature type="domain" description="RING-type" evidence="16">
    <location>
        <begin position="377"/>
        <end position="415"/>
    </location>
</feature>
<dbReference type="GO" id="GO:0070936">
    <property type="term" value="P:protein K48-linked ubiquitination"/>
    <property type="evidence" value="ECO:0007669"/>
    <property type="project" value="TreeGrafter"/>
</dbReference>
<dbReference type="SUPFAM" id="SSF57850">
    <property type="entry name" value="RING/U-box"/>
    <property type="match status" value="1"/>
</dbReference>
<keyword evidence="11 12" id="KW-0539">Nucleus</keyword>
<evidence type="ECO:0000256" key="6">
    <source>
        <dbReference type="ARBA" id="ARBA00022771"/>
    </source>
</evidence>
<dbReference type="Proteomes" id="UP000265140">
    <property type="component" value="Chromosome 14"/>
</dbReference>
<evidence type="ECO:0000256" key="9">
    <source>
        <dbReference type="ARBA" id="ARBA00022853"/>
    </source>
</evidence>
<comment type="pathway">
    <text evidence="12">Protein modification; protein ubiquitination.</text>
</comment>
<dbReference type="SMART" id="SM00240">
    <property type="entry name" value="FHA"/>
    <property type="match status" value="1"/>
</dbReference>
<dbReference type="PANTHER" id="PTHR15067:SF4">
    <property type="entry name" value="E3 UBIQUITIN-PROTEIN LIGASE RNF8"/>
    <property type="match status" value="1"/>
</dbReference>
<feature type="domain" description="FHA" evidence="15">
    <location>
        <begin position="43"/>
        <end position="97"/>
    </location>
</feature>
<evidence type="ECO:0000256" key="11">
    <source>
        <dbReference type="ARBA" id="ARBA00023242"/>
    </source>
</evidence>
<dbReference type="Bgee" id="ENSELUG00000013198">
    <property type="expression patterns" value="Expressed in muscle tissue and 14 other cell types or tissues"/>
</dbReference>
<evidence type="ECO:0000256" key="13">
    <source>
        <dbReference type="SAM" id="Coils"/>
    </source>
</evidence>
<dbReference type="InterPro" id="IPR000253">
    <property type="entry name" value="FHA_dom"/>
</dbReference>
<feature type="coiled-coil region" evidence="13">
    <location>
        <begin position="339"/>
        <end position="373"/>
    </location>
</feature>
<keyword evidence="8 12" id="KW-0862">Zinc</keyword>
<evidence type="ECO:0000256" key="3">
    <source>
        <dbReference type="ARBA" id="ARBA00022679"/>
    </source>
</evidence>
<dbReference type="InParanoid" id="A0A3P8Y8T8"/>
<reference evidence="17" key="3">
    <citation type="submission" date="2025-08" db="UniProtKB">
        <authorList>
            <consortium name="Ensembl"/>
        </authorList>
    </citation>
    <scope>IDENTIFICATION</scope>
</reference>
<evidence type="ECO:0000256" key="1">
    <source>
        <dbReference type="ARBA" id="ARBA00005797"/>
    </source>
</evidence>
<keyword evidence="3 12" id="KW-0808">Transferase</keyword>
<dbReference type="PROSITE" id="PS00518">
    <property type="entry name" value="ZF_RING_1"/>
    <property type="match status" value="1"/>
</dbReference>
<comment type="similarity">
    <text evidence="12">Belongs to the RNF8 family.</text>
</comment>
<dbReference type="Gene3D" id="2.60.200.20">
    <property type="match status" value="1"/>
</dbReference>
<keyword evidence="13" id="KW-0175">Coiled coil</keyword>
<dbReference type="InterPro" id="IPR008984">
    <property type="entry name" value="SMAD_FHA_dom_sf"/>
</dbReference>
<feature type="compositionally biased region" description="Basic and acidic residues" evidence="14">
    <location>
        <begin position="194"/>
        <end position="206"/>
    </location>
</feature>
<name>A0A3P8Y8T8_ESOLU</name>
<dbReference type="PROSITE" id="PS50089">
    <property type="entry name" value="ZF_RING_2"/>
    <property type="match status" value="1"/>
</dbReference>
<dbReference type="GO" id="GO:0035861">
    <property type="term" value="C:site of double-strand break"/>
    <property type="evidence" value="ECO:0007669"/>
    <property type="project" value="TreeGrafter"/>
</dbReference>
<proteinExistence type="inferred from homology"/>
<dbReference type="Gene3D" id="1.20.5.170">
    <property type="match status" value="1"/>
</dbReference>
<dbReference type="InterPro" id="IPR017907">
    <property type="entry name" value="Znf_RING_CS"/>
</dbReference>
<dbReference type="GO" id="GO:0006302">
    <property type="term" value="P:double-strand break repair"/>
    <property type="evidence" value="ECO:0007669"/>
    <property type="project" value="UniProtKB-UniRule"/>
</dbReference>
<dbReference type="RefSeq" id="XP_010876689.1">
    <property type="nucleotide sequence ID" value="XM_010878387.5"/>
</dbReference>
<dbReference type="PANTHER" id="PTHR15067">
    <property type="entry name" value="E3 UBIQUITIN-PROTEIN LIGASE RNF8"/>
    <property type="match status" value="1"/>
</dbReference>
<dbReference type="GeneID" id="105015317"/>
<dbReference type="GO" id="GO:0042393">
    <property type="term" value="F:histone binding"/>
    <property type="evidence" value="ECO:0007669"/>
    <property type="project" value="UniProtKB-UniRule"/>
</dbReference>
<dbReference type="GO" id="GO:0045739">
    <property type="term" value="P:positive regulation of DNA repair"/>
    <property type="evidence" value="ECO:0007669"/>
    <property type="project" value="UniProtKB-UniRule"/>
</dbReference>
<dbReference type="Gene3D" id="3.30.40.10">
    <property type="entry name" value="Zinc/RING finger domain, C3HC4 (zinc finger)"/>
    <property type="match status" value="1"/>
</dbReference>
<dbReference type="UniPathway" id="UPA00143"/>
<evidence type="ECO:0000256" key="4">
    <source>
        <dbReference type="ARBA" id="ARBA00022723"/>
    </source>
</evidence>
<comment type="similarity">
    <text evidence="1">Belongs to the CHFR family.</text>
</comment>
<evidence type="ECO:0000313" key="18">
    <source>
        <dbReference type="Proteomes" id="UP000265140"/>
    </source>
</evidence>
<evidence type="ECO:0000256" key="7">
    <source>
        <dbReference type="ARBA" id="ARBA00022786"/>
    </source>
</evidence>
<dbReference type="GO" id="GO:0005829">
    <property type="term" value="C:cytosol"/>
    <property type="evidence" value="ECO:0007669"/>
    <property type="project" value="TreeGrafter"/>
</dbReference>
<evidence type="ECO:0000259" key="15">
    <source>
        <dbReference type="PROSITE" id="PS50006"/>
    </source>
</evidence>
<reference evidence="17" key="2">
    <citation type="submission" date="2020-02" db="EMBL/GenBank/DDBJ databases">
        <title>Esox lucius (northern pike) genome, fEsoLuc1, primary haplotype.</title>
        <authorList>
            <person name="Myers G."/>
            <person name="Karagic N."/>
            <person name="Meyer A."/>
            <person name="Pippel M."/>
            <person name="Reichard M."/>
            <person name="Winkler S."/>
            <person name="Tracey A."/>
            <person name="Sims Y."/>
            <person name="Howe K."/>
            <person name="Rhie A."/>
            <person name="Formenti G."/>
            <person name="Durbin R."/>
            <person name="Fedrigo O."/>
            <person name="Jarvis E.D."/>
        </authorList>
    </citation>
    <scope>NUCLEOTIDE SEQUENCE [LARGE SCALE GENOMIC DNA]</scope>
</reference>
<dbReference type="CDD" id="cd22663">
    <property type="entry name" value="FHA_RNF8"/>
    <property type="match status" value="1"/>
</dbReference>
<evidence type="ECO:0000256" key="2">
    <source>
        <dbReference type="ARBA" id="ARBA00017908"/>
    </source>
</evidence>
<reference evidence="18" key="1">
    <citation type="journal article" date="2014" name="PLoS ONE">
        <title>The genome and linkage map of the northern pike (Esox lucius): conserved synteny revealed between the salmonid sister group and the Neoteleostei.</title>
        <authorList>
            <person name="Rondeau E.B."/>
            <person name="Minkley D.R."/>
            <person name="Leong J.S."/>
            <person name="Messmer A.M."/>
            <person name="Jantzen J.R."/>
            <person name="von Schalburg K.R."/>
            <person name="Lemon C."/>
            <person name="Bird N.H."/>
            <person name="Koop B.F."/>
        </authorList>
    </citation>
    <scope>NUCLEOTIDE SEQUENCE</scope>
</reference>
<organism evidence="17 18">
    <name type="scientific">Esox lucius</name>
    <name type="common">Northern pike</name>
    <dbReference type="NCBI Taxonomy" id="8010"/>
    <lineage>
        <taxon>Eukaryota</taxon>
        <taxon>Metazoa</taxon>
        <taxon>Chordata</taxon>
        <taxon>Craniata</taxon>
        <taxon>Vertebrata</taxon>
        <taxon>Euteleostomi</taxon>
        <taxon>Actinopterygii</taxon>
        <taxon>Neopterygii</taxon>
        <taxon>Teleostei</taxon>
        <taxon>Protacanthopterygii</taxon>
        <taxon>Esociformes</taxon>
        <taxon>Esocidae</taxon>
        <taxon>Esox</taxon>
    </lineage>
</organism>
<keyword evidence="4 12" id="KW-0479">Metal-binding</keyword>
<evidence type="ECO:0000256" key="12">
    <source>
        <dbReference type="HAMAP-Rule" id="MF_03067"/>
    </source>
</evidence>
<sequence length="522" mass="59199">MDQIVSTNSSAAEDDESAKKEEWFLTRVGKKLERLCLYENTQVTLGRGLNVTHQLLSQSNPLMISRLHCMFKRGEDGQWTVTDMKSLNGVWVNEQRIPVDKAHSLKPGDSIKLGVPVVAGTEVEYEYILVKRRLIASESCLASGANEAACLASRSKKTKRKLNSDELEPSASSKSKLYRCSPTDKSHGQPCPTDEPREKPGSRMPEEAGPSALQRQEWPSGDLSSLQIYSQNIQVLHDRLGDTQRLMEVVEGQRQHDPHREEQVKELQSQLELLHGQLRRMEMLEKSIGETQKRLELQKTFKQQSDEEALTKQLKEALLEQRKVIEELALSRQGFEDVIKAKDKELEVTKEEKERARAQKEEVVTQITEVLENELQCIICSELFIEAVTVNCTHSFCLHCIREWLKRKDECPICRQAILSQTRSLVLDNCIDRMVEQLSLDMKLRRQELIVQRKAQREEVLVIDDDTCSSGSSTSGSSSSSDLSLDNLSSVISLSHSDHWGSSPTTYISDDSDSDDVFVWNI</sequence>
<keyword evidence="6 12" id="KW-0863">Zinc-finger</keyword>
<dbReference type="OrthoDB" id="5330228at2759"/>
<keyword evidence="10 12" id="KW-0234">DNA repair</keyword>
<evidence type="ECO:0000259" key="16">
    <source>
        <dbReference type="PROSITE" id="PS50089"/>
    </source>
</evidence>
<keyword evidence="7 12" id="KW-0833">Ubl conjugation pathway</keyword>
<gene>
    <name evidence="12 17" type="primary">RNF8</name>
</gene>
<dbReference type="GO" id="GO:0005634">
    <property type="term" value="C:nucleus"/>
    <property type="evidence" value="ECO:0007669"/>
    <property type="project" value="UniProtKB-UniRule"/>
</dbReference>
<dbReference type="InterPro" id="IPR017335">
    <property type="entry name" value="RNF8"/>
</dbReference>
<dbReference type="GO" id="GO:0006325">
    <property type="term" value="P:chromatin organization"/>
    <property type="evidence" value="ECO:0007669"/>
    <property type="project" value="UniProtKB-KW"/>
</dbReference>
<dbReference type="SMART" id="SM00184">
    <property type="entry name" value="RING"/>
    <property type="match status" value="1"/>
</dbReference>
<dbReference type="CTD" id="9025"/>
<dbReference type="GO" id="GO:0003682">
    <property type="term" value="F:chromatin binding"/>
    <property type="evidence" value="ECO:0007669"/>
    <property type="project" value="UniProtKB-UniRule"/>
</dbReference>
<dbReference type="STRING" id="8010.ENSELUP00000013024"/>
<evidence type="ECO:0000256" key="5">
    <source>
        <dbReference type="ARBA" id="ARBA00022763"/>
    </source>
</evidence>
<evidence type="ECO:0000256" key="10">
    <source>
        <dbReference type="ARBA" id="ARBA00023204"/>
    </source>
</evidence>
<dbReference type="GO" id="GO:0006511">
    <property type="term" value="P:ubiquitin-dependent protein catabolic process"/>
    <property type="evidence" value="ECO:0007669"/>
    <property type="project" value="TreeGrafter"/>
</dbReference>
<dbReference type="HAMAP" id="MF_03067">
    <property type="entry name" value="RNF8"/>
    <property type="match status" value="1"/>
</dbReference>
<dbReference type="SUPFAM" id="SSF49879">
    <property type="entry name" value="SMAD/FHA domain"/>
    <property type="match status" value="1"/>
</dbReference>
<evidence type="ECO:0000256" key="8">
    <source>
        <dbReference type="ARBA" id="ARBA00022833"/>
    </source>
</evidence>
<evidence type="ECO:0000313" key="17">
    <source>
        <dbReference type="Ensembl" id="ENSELUP00000013024.1"/>
    </source>
</evidence>
<dbReference type="OMA" id="RRKDECP"/>
<dbReference type="Pfam" id="PF13923">
    <property type="entry name" value="zf-C3HC4_2"/>
    <property type="match status" value="1"/>
</dbReference>
<comment type="catalytic activity">
    <reaction evidence="12">
        <text>S-ubiquitinyl-[E2 ubiquitin-conjugating enzyme]-L-cysteine + [acceptor protein]-L-lysine = [E2 ubiquitin-conjugating enzyme]-L-cysteine + N(6)-ubiquitinyl-[acceptor protein]-L-lysine.</text>
        <dbReference type="EC" id="2.3.2.27"/>
    </reaction>
</comment>
<dbReference type="CDD" id="cd16535">
    <property type="entry name" value="RING-HC_RNF8"/>
    <property type="match status" value="1"/>
</dbReference>
<dbReference type="GO" id="GO:0043130">
    <property type="term" value="F:ubiquitin binding"/>
    <property type="evidence" value="ECO:0007669"/>
    <property type="project" value="UniProtKB-UniRule"/>
</dbReference>
<dbReference type="GO" id="GO:0000151">
    <property type="term" value="C:ubiquitin ligase complex"/>
    <property type="evidence" value="ECO:0007669"/>
    <property type="project" value="UniProtKB-UniRule"/>
</dbReference>
<evidence type="ECO:0000256" key="14">
    <source>
        <dbReference type="SAM" id="MobiDB-lite"/>
    </source>
</evidence>
<dbReference type="GO" id="GO:0008270">
    <property type="term" value="F:zinc ion binding"/>
    <property type="evidence" value="ECO:0007669"/>
    <property type="project" value="UniProtKB-KW"/>
</dbReference>